<feature type="signal peptide" evidence="1">
    <location>
        <begin position="1"/>
        <end position="19"/>
    </location>
</feature>
<dbReference type="RefSeq" id="WP_200310461.1">
    <property type="nucleotide sequence ID" value="NZ_JAENIM010000021.1"/>
</dbReference>
<sequence length="279" mass="29598">MKSHQLLALSFLIPMHCSAGVFVITDSFSATNDKDYASGTFTDNGGSGTWSVTTDVTTTGADTAPYGWYNDSGTNKDPQAGSLGIQTTFRNDSTNESAANEAPLTVNFSASADDGYQIGNITISQSPYNNLSGDNGVSYLEQMATFTLSWSGGGTALVNDPAGQLSSTMLNSFYAQGEEIAAGNDPGFTATNGLSFSSTQTFYYTTDLNNDSDQWSITLPDGVGDVTVEWDSYLDNARNNNFGLKSEWISFNATIVPEPSSAVLVALSGISLLARRKRS</sequence>
<dbReference type="NCBIfam" id="TIGR02595">
    <property type="entry name" value="PEP_CTERM"/>
    <property type="match status" value="1"/>
</dbReference>
<dbReference type="InterPro" id="IPR013424">
    <property type="entry name" value="Ice-binding_C"/>
</dbReference>
<dbReference type="AlphaFoldDB" id="A0A8J7MD92"/>
<keyword evidence="3" id="KW-1185">Reference proteome</keyword>
<name>A0A8J7MD92_9BACT</name>
<feature type="chain" id="PRO_5035273487" evidence="1">
    <location>
        <begin position="20"/>
        <end position="279"/>
    </location>
</feature>
<gene>
    <name evidence="2" type="ORF">JIN82_04575</name>
</gene>
<organism evidence="2 3">
    <name type="scientific">Persicirhabdus sediminis</name>
    <dbReference type="NCBI Taxonomy" id="454144"/>
    <lineage>
        <taxon>Bacteria</taxon>
        <taxon>Pseudomonadati</taxon>
        <taxon>Verrucomicrobiota</taxon>
        <taxon>Verrucomicrobiia</taxon>
        <taxon>Verrucomicrobiales</taxon>
        <taxon>Verrucomicrobiaceae</taxon>
        <taxon>Persicirhabdus</taxon>
    </lineage>
</organism>
<reference evidence="2" key="1">
    <citation type="submission" date="2021-01" db="EMBL/GenBank/DDBJ databases">
        <title>Modified the classification status of verrucomicrobia.</title>
        <authorList>
            <person name="Feng X."/>
        </authorList>
    </citation>
    <scope>NUCLEOTIDE SEQUENCE</scope>
    <source>
        <strain evidence="2">_KCTC 22039</strain>
    </source>
</reference>
<protein>
    <submittedName>
        <fullName evidence="2">PEP-CTERM sorting domain-containing protein</fullName>
    </submittedName>
</protein>
<evidence type="ECO:0000256" key="1">
    <source>
        <dbReference type="SAM" id="SignalP"/>
    </source>
</evidence>
<dbReference type="EMBL" id="JAENIM010000021">
    <property type="protein sequence ID" value="MBK1790430.1"/>
    <property type="molecule type" value="Genomic_DNA"/>
</dbReference>
<accession>A0A8J7MD92</accession>
<evidence type="ECO:0000313" key="3">
    <source>
        <dbReference type="Proteomes" id="UP000624703"/>
    </source>
</evidence>
<comment type="caution">
    <text evidence="2">The sequence shown here is derived from an EMBL/GenBank/DDBJ whole genome shotgun (WGS) entry which is preliminary data.</text>
</comment>
<keyword evidence="1" id="KW-0732">Signal</keyword>
<evidence type="ECO:0000313" key="2">
    <source>
        <dbReference type="EMBL" id="MBK1790430.1"/>
    </source>
</evidence>
<dbReference type="Proteomes" id="UP000624703">
    <property type="component" value="Unassembled WGS sequence"/>
</dbReference>
<proteinExistence type="predicted"/>